<evidence type="ECO:0000313" key="4">
    <source>
        <dbReference type="Proteomes" id="UP000242254"/>
    </source>
</evidence>
<evidence type="ECO:0000313" key="3">
    <source>
        <dbReference type="EMBL" id="PHZ12066.1"/>
    </source>
</evidence>
<evidence type="ECO:0000256" key="1">
    <source>
        <dbReference type="SAM" id="MobiDB-lite"/>
    </source>
</evidence>
<feature type="region of interest" description="Disordered" evidence="1">
    <location>
        <begin position="41"/>
        <end position="65"/>
    </location>
</feature>
<dbReference type="PANTHER" id="PTHR37784:SF2">
    <property type="entry name" value="HIGH-OSMOLARITY-INDUCED TRANSCRIPTION PROTEIN 1"/>
    <property type="match status" value="1"/>
</dbReference>
<feature type="domain" description="Transcription activator GCR1-like" evidence="2">
    <location>
        <begin position="66"/>
        <end position="145"/>
    </location>
</feature>
<sequence>MSVGTLKKWCLGQKFGNGEVVTDQKLSYFLAEYVMKRGRKLRRNSNAQPSGASATPPSSNSAAPTYQLNRDILTVTDAWREYSVGFSGKPSIQSLEAQFGTAWRKNRKESCFFSKRKELYKAIEKKAEEERSSCEKAARRLEERRIQIGASLDK</sequence>
<keyword evidence="4" id="KW-1185">Reference proteome</keyword>
<dbReference type="Proteomes" id="UP000242254">
    <property type="component" value="Unassembled WGS sequence"/>
</dbReference>
<dbReference type="EMBL" id="KZ303850">
    <property type="protein sequence ID" value="PHZ12066.1"/>
    <property type="molecule type" value="Genomic_DNA"/>
</dbReference>
<name>A0A2G4SUK3_RHIZD</name>
<dbReference type="GeneID" id="35444866"/>
<proteinExistence type="predicted"/>
<dbReference type="GO" id="GO:0000978">
    <property type="term" value="F:RNA polymerase II cis-regulatory region sequence-specific DNA binding"/>
    <property type="evidence" value="ECO:0007669"/>
    <property type="project" value="TreeGrafter"/>
</dbReference>
<gene>
    <name evidence="3" type="ORF">RHIMIDRAFT_292217</name>
</gene>
<dbReference type="GO" id="GO:0060963">
    <property type="term" value="P:positive regulation of ribosomal protein gene transcription by RNA polymerase II"/>
    <property type="evidence" value="ECO:0007669"/>
    <property type="project" value="TreeGrafter"/>
</dbReference>
<dbReference type="InterPro" id="IPR022210">
    <property type="entry name" value="TF_GCR1-like"/>
</dbReference>
<reference evidence="3 4" key="1">
    <citation type="journal article" date="2016" name="Proc. Natl. Acad. Sci. U.S.A.">
        <title>Lipid metabolic changes in an early divergent fungus govern the establishment of a mutualistic symbiosis with endobacteria.</title>
        <authorList>
            <person name="Lastovetsky O.A."/>
            <person name="Gaspar M.L."/>
            <person name="Mondo S.J."/>
            <person name="LaButti K.M."/>
            <person name="Sandor L."/>
            <person name="Grigoriev I.V."/>
            <person name="Henry S.A."/>
            <person name="Pawlowska T.E."/>
        </authorList>
    </citation>
    <scope>NUCLEOTIDE SEQUENCE [LARGE SCALE GENOMIC DNA]</scope>
    <source>
        <strain evidence="3 4">ATCC 52813</strain>
    </source>
</reference>
<feature type="compositionally biased region" description="Low complexity" evidence="1">
    <location>
        <begin position="47"/>
        <end position="64"/>
    </location>
</feature>
<protein>
    <recommendedName>
        <fullName evidence="2">Transcription activator GCR1-like domain-containing protein</fullName>
    </recommendedName>
</protein>
<dbReference type="STRING" id="1340429.A0A2G4SUK3"/>
<dbReference type="AlphaFoldDB" id="A0A2G4SUK3"/>
<dbReference type="GO" id="GO:0000981">
    <property type="term" value="F:DNA-binding transcription factor activity, RNA polymerase II-specific"/>
    <property type="evidence" value="ECO:0007669"/>
    <property type="project" value="TreeGrafter"/>
</dbReference>
<organism evidence="3 4">
    <name type="scientific">Rhizopus microsporus ATCC 52813</name>
    <dbReference type="NCBI Taxonomy" id="1340429"/>
    <lineage>
        <taxon>Eukaryota</taxon>
        <taxon>Fungi</taxon>
        <taxon>Fungi incertae sedis</taxon>
        <taxon>Mucoromycota</taxon>
        <taxon>Mucoromycotina</taxon>
        <taxon>Mucoromycetes</taxon>
        <taxon>Mucorales</taxon>
        <taxon>Mucorineae</taxon>
        <taxon>Rhizopodaceae</taxon>
        <taxon>Rhizopus</taxon>
    </lineage>
</organism>
<dbReference type="RefSeq" id="XP_023465774.1">
    <property type="nucleotide sequence ID" value="XM_023613877.1"/>
</dbReference>
<evidence type="ECO:0000259" key="2">
    <source>
        <dbReference type="Pfam" id="PF12550"/>
    </source>
</evidence>
<accession>A0A2G4SUK3</accession>
<dbReference type="InterPro" id="IPR052146">
    <property type="entry name" value="HOT1"/>
</dbReference>
<dbReference type="PANTHER" id="PTHR37784">
    <property type="entry name" value="PROTEIN MSN1"/>
    <property type="match status" value="1"/>
</dbReference>
<dbReference type="Pfam" id="PF12550">
    <property type="entry name" value="GCR1_C"/>
    <property type="match status" value="1"/>
</dbReference>